<dbReference type="GO" id="GO:0044774">
    <property type="term" value="P:mitotic DNA integrity checkpoint signaling"/>
    <property type="evidence" value="ECO:0007669"/>
    <property type="project" value="TreeGrafter"/>
</dbReference>
<dbReference type="GO" id="GO:0035861">
    <property type="term" value="C:site of double-strand break"/>
    <property type="evidence" value="ECO:0007669"/>
    <property type="project" value="TreeGrafter"/>
</dbReference>
<dbReference type="GO" id="GO:0003697">
    <property type="term" value="F:single-stranded DNA binding"/>
    <property type="evidence" value="ECO:0007669"/>
    <property type="project" value="TreeGrafter"/>
</dbReference>
<dbReference type="GO" id="GO:0046975">
    <property type="term" value="F:histone H3K36 methyltransferase activity"/>
    <property type="evidence" value="ECO:0007669"/>
    <property type="project" value="TreeGrafter"/>
</dbReference>
<name>A0A7T8HK67_CALRO</name>
<dbReference type="EMBL" id="CP045897">
    <property type="protein sequence ID" value="QQP51602.1"/>
    <property type="molecule type" value="Genomic_DNA"/>
</dbReference>
<dbReference type="GO" id="GO:0042800">
    <property type="term" value="F:histone H3K4 methyltransferase activity"/>
    <property type="evidence" value="ECO:0007669"/>
    <property type="project" value="TreeGrafter"/>
</dbReference>
<evidence type="ECO:0000313" key="1">
    <source>
        <dbReference type="EMBL" id="QQP51602.1"/>
    </source>
</evidence>
<dbReference type="AlphaFoldDB" id="A0A7T8HK67"/>
<dbReference type="GO" id="GO:0031297">
    <property type="term" value="P:replication fork processing"/>
    <property type="evidence" value="ECO:0007669"/>
    <property type="project" value="TreeGrafter"/>
</dbReference>
<dbReference type="GO" id="GO:0000793">
    <property type="term" value="C:condensed chromosome"/>
    <property type="evidence" value="ECO:0007669"/>
    <property type="project" value="TreeGrafter"/>
</dbReference>
<dbReference type="GO" id="GO:0000729">
    <property type="term" value="P:DNA double-strand break processing"/>
    <property type="evidence" value="ECO:0007669"/>
    <property type="project" value="TreeGrafter"/>
</dbReference>
<dbReference type="Proteomes" id="UP000595437">
    <property type="component" value="Chromosome 8"/>
</dbReference>
<keyword evidence="2" id="KW-1185">Reference proteome</keyword>
<dbReference type="PANTHER" id="PTHR46060:SF2">
    <property type="entry name" value="HISTONE-LYSINE N-METHYLTRANSFERASE SETMAR"/>
    <property type="match status" value="1"/>
</dbReference>
<dbReference type="InterPro" id="IPR036397">
    <property type="entry name" value="RNaseH_sf"/>
</dbReference>
<dbReference type="InterPro" id="IPR052709">
    <property type="entry name" value="Transposase-MT_Hybrid"/>
</dbReference>
<evidence type="ECO:0008006" key="3">
    <source>
        <dbReference type="Google" id="ProtNLM"/>
    </source>
</evidence>
<sequence>MDIPDIRSYFLIQIKLAKTANKIHGDLNSTLPDTCPGLSTIKRWKKDFDNGSFVLEKNTSVGRPQETRTPETIAAVKHLIENNPRMTTRTVATEVSLQQKPVSRLLTEDLGLRNVHLKDCLLMWDNTRPHAAADTRDFLTPRDIEQVKQIPYSPNLNLCDRYLFRKMEYLLRNDELGGHEEATLVVQWTMKRVSEDELFNHL</sequence>
<dbReference type="GO" id="GO:0003690">
    <property type="term" value="F:double-stranded DNA binding"/>
    <property type="evidence" value="ECO:0007669"/>
    <property type="project" value="TreeGrafter"/>
</dbReference>
<dbReference type="OrthoDB" id="7552475at2759"/>
<dbReference type="GO" id="GO:0005634">
    <property type="term" value="C:nucleus"/>
    <property type="evidence" value="ECO:0007669"/>
    <property type="project" value="TreeGrafter"/>
</dbReference>
<protein>
    <recommendedName>
        <fullName evidence="3">Histone-lysine N-methyltransferase SETMAR</fullName>
    </recommendedName>
</protein>
<dbReference type="GO" id="GO:0006303">
    <property type="term" value="P:double-strand break repair via nonhomologous end joining"/>
    <property type="evidence" value="ECO:0007669"/>
    <property type="project" value="TreeGrafter"/>
</dbReference>
<organism evidence="1 2">
    <name type="scientific">Caligus rogercresseyi</name>
    <name type="common">Sea louse</name>
    <dbReference type="NCBI Taxonomy" id="217165"/>
    <lineage>
        <taxon>Eukaryota</taxon>
        <taxon>Metazoa</taxon>
        <taxon>Ecdysozoa</taxon>
        <taxon>Arthropoda</taxon>
        <taxon>Crustacea</taxon>
        <taxon>Multicrustacea</taxon>
        <taxon>Hexanauplia</taxon>
        <taxon>Copepoda</taxon>
        <taxon>Siphonostomatoida</taxon>
        <taxon>Caligidae</taxon>
        <taxon>Caligus</taxon>
    </lineage>
</organism>
<dbReference type="Gene3D" id="3.30.420.10">
    <property type="entry name" value="Ribonuclease H-like superfamily/Ribonuclease H"/>
    <property type="match status" value="1"/>
</dbReference>
<dbReference type="PANTHER" id="PTHR46060">
    <property type="entry name" value="MARINER MOS1 TRANSPOSASE-LIKE PROTEIN"/>
    <property type="match status" value="1"/>
</dbReference>
<dbReference type="GO" id="GO:0044547">
    <property type="term" value="F:DNA topoisomerase binding"/>
    <property type="evidence" value="ECO:0007669"/>
    <property type="project" value="TreeGrafter"/>
</dbReference>
<accession>A0A7T8HK67</accession>
<dbReference type="GO" id="GO:0015074">
    <property type="term" value="P:DNA integration"/>
    <property type="evidence" value="ECO:0007669"/>
    <property type="project" value="TreeGrafter"/>
</dbReference>
<gene>
    <name evidence="1" type="ORF">FKW44_013020</name>
</gene>
<reference evidence="2" key="1">
    <citation type="submission" date="2021-01" db="EMBL/GenBank/DDBJ databases">
        <title>Caligus Genome Assembly.</title>
        <authorList>
            <person name="Gallardo-Escarate C."/>
        </authorList>
    </citation>
    <scope>NUCLEOTIDE SEQUENCE [LARGE SCALE GENOMIC DNA]</scope>
</reference>
<proteinExistence type="predicted"/>
<evidence type="ECO:0000313" key="2">
    <source>
        <dbReference type="Proteomes" id="UP000595437"/>
    </source>
</evidence>
<dbReference type="GO" id="GO:0000014">
    <property type="term" value="F:single-stranded DNA endodeoxyribonuclease activity"/>
    <property type="evidence" value="ECO:0007669"/>
    <property type="project" value="TreeGrafter"/>
</dbReference>